<reference evidence="1 2" key="1">
    <citation type="submission" date="2020-08" db="EMBL/GenBank/DDBJ databases">
        <title>Aphidius gifuensis genome sequencing and assembly.</title>
        <authorList>
            <person name="Du Z."/>
        </authorList>
    </citation>
    <scope>NUCLEOTIDE SEQUENCE [LARGE SCALE GENOMIC DNA]</scope>
    <source>
        <strain evidence="1">YNYX2018</strain>
        <tissue evidence="1">Adults</tissue>
    </source>
</reference>
<dbReference type="AlphaFoldDB" id="A0A834XJG3"/>
<gene>
    <name evidence="1" type="ORF">HCN44_004776</name>
</gene>
<dbReference type="EMBL" id="JACMRX010000006">
    <property type="protein sequence ID" value="KAF7987960.1"/>
    <property type="molecule type" value="Genomic_DNA"/>
</dbReference>
<accession>A0A834XJG3</accession>
<organism evidence="1 2">
    <name type="scientific">Aphidius gifuensis</name>
    <name type="common">Parasitoid wasp</name>
    <dbReference type="NCBI Taxonomy" id="684658"/>
    <lineage>
        <taxon>Eukaryota</taxon>
        <taxon>Metazoa</taxon>
        <taxon>Ecdysozoa</taxon>
        <taxon>Arthropoda</taxon>
        <taxon>Hexapoda</taxon>
        <taxon>Insecta</taxon>
        <taxon>Pterygota</taxon>
        <taxon>Neoptera</taxon>
        <taxon>Endopterygota</taxon>
        <taxon>Hymenoptera</taxon>
        <taxon>Apocrita</taxon>
        <taxon>Ichneumonoidea</taxon>
        <taxon>Braconidae</taxon>
        <taxon>Aphidiinae</taxon>
        <taxon>Aphidius</taxon>
    </lineage>
</organism>
<comment type="caution">
    <text evidence="1">The sequence shown here is derived from an EMBL/GenBank/DDBJ whole genome shotgun (WGS) entry which is preliminary data.</text>
</comment>
<name>A0A834XJG3_APHGI</name>
<keyword evidence="2" id="KW-1185">Reference proteome</keyword>
<dbReference type="Proteomes" id="UP000639338">
    <property type="component" value="Unassembled WGS sequence"/>
</dbReference>
<dbReference type="OrthoDB" id="7698948at2759"/>
<evidence type="ECO:0000313" key="1">
    <source>
        <dbReference type="EMBL" id="KAF7987960.1"/>
    </source>
</evidence>
<sequence>MHGKLKKKIKKTTEDGLLVYFNELNEKYKPSTMYSRYSMLRTTILRNEQIDIATYTRLKFFLKKESVGYRPTKSKAFTAADVERFLNTAPEDEYLAIKKSDTVAGGYVDDSTKQKLKAGRMITKEIKLKSKNTNITTDEIQCKRTKYDANNNENDNLNSQQTNIDCLTMSNDNASTSTGKTAVPDKKGVTIVYNLLNCTNLTF</sequence>
<protein>
    <submittedName>
        <fullName evidence="1">Uncharacterized protein</fullName>
    </submittedName>
</protein>
<evidence type="ECO:0000313" key="2">
    <source>
        <dbReference type="Proteomes" id="UP000639338"/>
    </source>
</evidence>
<proteinExistence type="predicted"/>